<reference evidence="19 20" key="1">
    <citation type="journal article" date="2024" name="Microbiol. Resour. Announc.">
        <title>Genome annotations for the ascomycete fungi Trichoderma harzianum, Trichoderma aggressivum, and Purpureocillium lilacinum.</title>
        <authorList>
            <person name="Beijen E.P.W."/>
            <person name="Ohm R.A."/>
        </authorList>
    </citation>
    <scope>NUCLEOTIDE SEQUENCE [LARGE SCALE GENOMIC DNA]</scope>
    <source>
        <strain evidence="19 20">CBS 150709</strain>
    </source>
</reference>
<evidence type="ECO:0008006" key="21">
    <source>
        <dbReference type="Google" id="ProtNLM"/>
    </source>
</evidence>
<evidence type="ECO:0000256" key="10">
    <source>
        <dbReference type="ARBA" id="ARBA00022840"/>
    </source>
</evidence>
<dbReference type="Gene3D" id="1.10.8.770">
    <property type="match status" value="1"/>
</dbReference>
<evidence type="ECO:0000256" key="15">
    <source>
        <dbReference type="SAM" id="MobiDB-lite"/>
    </source>
</evidence>
<evidence type="ECO:0000256" key="8">
    <source>
        <dbReference type="ARBA" id="ARBA00022741"/>
    </source>
</evidence>
<dbReference type="Gene3D" id="3.40.50.300">
    <property type="entry name" value="P-loop containing nucleotide triphosphate hydrolases"/>
    <property type="match status" value="2"/>
</dbReference>
<keyword evidence="11" id="KW-0521">NADP</keyword>
<dbReference type="HAMAP" id="MF_01576">
    <property type="entry name" value="THF_DHG_CYH"/>
    <property type="match status" value="1"/>
</dbReference>
<dbReference type="InterPro" id="IPR027417">
    <property type="entry name" value="P-loop_NTPase"/>
</dbReference>
<name>A0ABR0BSV7_PURLI</name>
<evidence type="ECO:0000256" key="7">
    <source>
        <dbReference type="ARBA" id="ARBA00022723"/>
    </source>
</evidence>
<dbReference type="PANTHER" id="PTHR48099">
    <property type="entry name" value="C-1-TETRAHYDROFOLATE SYNTHASE, CYTOPLASMIC-RELATED"/>
    <property type="match status" value="1"/>
</dbReference>
<feature type="region of interest" description="Disordered" evidence="15">
    <location>
        <begin position="1"/>
        <end position="33"/>
    </location>
</feature>
<keyword evidence="13" id="KW-0408">Iron</keyword>
<keyword evidence="14" id="KW-0511">Multifunctional enzyme</keyword>
<dbReference type="Proteomes" id="UP001287286">
    <property type="component" value="Unassembled WGS sequence"/>
</dbReference>
<dbReference type="Pfam" id="PF00067">
    <property type="entry name" value="p450"/>
    <property type="match status" value="1"/>
</dbReference>
<evidence type="ECO:0000256" key="4">
    <source>
        <dbReference type="ARBA" id="ARBA00011738"/>
    </source>
</evidence>
<dbReference type="InterPro" id="IPR000672">
    <property type="entry name" value="THF_DH/CycHdrlase"/>
</dbReference>
<keyword evidence="8" id="KW-0547">Nucleotide-binding</keyword>
<dbReference type="CDD" id="cd01080">
    <property type="entry name" value="NAD_bind_m-THF_DH_Cyclohyd"/>
    <property type="match status" value="1"/>
</dbReference>
<feature type="compositionally biased region" description="Polar residues" evidence="15">
    <location>
        <begin position="1368"/>
        <end position="1381"/>
    </location>
</feature>
<feature type="domain" description="Tetrahydrofolate dehydrogenase/cyclohydrolase catalytic" evidence="17">
    <location>
        <begin position="287"/>
        <end position="403"/>
    </location>
</feature>
<evidence type="ECO:0000256" key="9">
    <source>
        <dbReference type="ARBA" id="ARBA00022801"/>
    </source>
</evidence>
<keyword evidence="6" id="KW-0436">Ligase</keyword>
<feature type="compositionally biased region" description="Basic and acidic residues" evidence="15">
    <location>
        <begin position="1475"/>
        <end position="1487"/>
    </location>
</feature>
<dbReference type="SUPFAM" id="SSF48264">
    <property type="entry name" value="Cytochrome P450"/>
    <property type="match status" value="1"/>
</dbReference>
<comment type="caution">
    <text evidence="19">The sequence shown here is derived from an EMBL/GenBank/DDBJ whole genome shotgun (WGS) entry which is preliminary data.</text>
</comment>
<dbReference type="CDD" id="cd00477">
    <property type="entry name" value="FTHFS"/>
    <property type="match status" value="1"/>
</dbReference>
<sequence>MKRGGASTPLAQHSGSQVRAVDLPGPSLVESMSVGDSNLHRALEADVPGDLGSAAAARQKAPIWNGNRTWTCTRGTGMARRQALHVSAKAAAARPASTAQSLRPARLPPAAQIVAEATACTGGRTPRQQVARAPPSENNNLSGSWTSRRSRSSDATAGAAQPTAPTAPLPSALEALSPGTGAGAAAAPSPASRRAIRRALSPEALQAAATAAAAAAQPVQLSPSFSPTRFRKYRTTTASPSLLTLSRRSARLGSAASLAFQTSSFCSFCHGRRLFTTTPPAMVARRLDGTAIAKSIRERIGAEIVEKQKLNPRYKPCLKIIQVGDRSDSSTYVRMKLKAAEEAGVACELLHYPAEITEPELLDQLRRLNNDPTVNGILVQLPLPSHISEYNVTSAVADEKDVDGFGTNNIGELAKRGGNPIFTPCTPKGVMHLLREAGIPLAGKSAVVLGRSNIVGSPVSYLLRNADCTVTVCHSKTAALESYLKSADIVIAAIGQPQFVKGEWLKEGAVVIDVGTNFVPDGSKKTGYRLVGDVDFESASQVASVITPVPGGVGPMTVAMLLENVVEATTLFFQNEKLRKTIPLPLKLERPVPSDIAISRAQTPKQITRIAAEVGIAPHELEPYGAYKAKVDLNLLKRLEHRRDGRYVVVTGITPTPLGEGKSTTTMGLAQALGAHVGRLTFANVRQPSQGPTFGIKGGAAGGGYSQVIPMDEFNLHLTGDIHAITAANNLLAAAIETRMFHENTQKDGPLYRRLVPAKNGVRRFAPVMFRRLKKLGIDKTIPDELTEDEIHRFARLDIDPETITWRRVLDVNDRHLRGVTVGTAPTEKGQSRETGFDISVASECMAILALSTSLADMRERLGRMVVATSRSGDPVTCDDIGAGGALTALMKDAIKPNLMQTLEGTPVFVHAGPFANISIGQSSIIADKLALKLAGTEPDEDHNSTAGFVVTEAGFDFTMGGERFFNIKCRTSGLVPDVVVVVATVRALKVHGGGPPIAPGAPLNPVYKEENVDILRAGCVNLKKHIANAKSFGVPVVVAINKFATDTDAEIAVVREEALAAGAEDAILADHWAQGGVGAVDLAQGVIAASEKPKALSLTYGLDGSVQERIEAIGKKMYGAAAVEFSELAQKKVDTYTRQGYGNLPICIAKTQYSLSHDPDLKGAPTGFTIPIRDVRMAAGAGYLYALAADIQTIPGLPTAPGYLNVDVDTETGEIDADVAVEAKGLQRVRASAWGKKRASVAGWAGGRAGERCVTDLDDEPPLLCLPADTRAWAGSHATQRSTTRRRHGIAETGRPTAAFACPTRQAASHPDFGLVMAGMGEGTQAGSMPGSRVRSYSTDRARWARQERRGRRGCGEGAGPDGIKGPSNSPGASCPQNMQDVHHGAHPDKNNAGAGIDEAAVASRVADDEPNGVGWWMRRCLRLSHRHAVHAVGPILRSLHGHVCTVTHPAAAHDAPQQCTDESGDGIRNNAKTRRDYDGPREKEGGCPSVVHWRAGGRPAPAARRQSRAGPLHGSNNVRDDETAGCNHEGFCTDAGALAGQGRRRRHLGCELGRRRGSGAEEQWKACLRRTLEGDLVGIMATRKDSSEYCRATNHGIGIDGRARTLGTSEILDASEPCTAVPALVTKHYIHDTGRRHGNLRPRRQAETALVALAFSRPEQGCLLHCVQRGGVEKYAKQGELGPAPMLAGLRRPLLGIWNFGNDGYIRQEAAHVSTADAASDPAGADGRPPPFRDDDQQRIPAHFTLTQTHSTPQTPRFTFPDEAAGAATLLWNPENTYCTTVVYTRAGSPFSPLPSHATPGHPHPIPHLYLPSPPTSPRTPAPLVVARVARGPRPPPTGEARVFVWLGGGGGGRICMVDTPQSLFHSRTHSLTGPLNKQLAVAGSATFFLSLSPSVLLLLLLLLLGFVPFPPVPVALLLLLLLFLPVWWSEGQQTSTAPAKFPSKRGSSSWLFTPVNYWGLFESGDRPGQGSSITFAMGTLSLLFGASLVYWAYFYVSRLRHSISEAKRSGFNYVVVPCNPLAQHWRVLFPLWSRLVRFFPESWWEEWLEIMTPDNIYWSGWKLFERHGEAFLVVSPRSRLLYVANAEMITHIVTKKEQFPKWAARYSILRQFGENVITTEGQAWRLHRKVTSASFSERNAALVFREAIVQTQGMLRGWIGPSETSSEVLRTVERDALRMALHIIGYVGFGLRLLWPGQTVPANMDPKQVKYASLQAPEGHNMSFVDTMLSVMHNMLLLLLTPKWILKAWPSERTKEAAIAYDDYTKYMEELMDDKIDEARRGTQPEGMDLMGSLVRCAYEADAAKRSNDSGNKATNLPVLSRQEIIGNAFIMFAAGHETSGGSMHFLMVQLATNPSVQRKLQRDIDELFGDSDPSTWDFDSKINGMTASMIGACMYETLRILPPAVELPKEVSRLADQPITMDGREYVLPKGTGIAIVSSGVHLNPRYWPHGESKIRRDCNDLRDFQPERWFQKSGLGASGVEDMAGADAEQYGGYAGPDTNAQLFRPVRGAYVPFSDGSRSCLGRRTAQAEITAMLAVIFREYSMELAVDEWASEDEVRAMSRDELASLYRRAQDKSRWTVMQAYSVITLTLHGEHHVPLRLVRRGNERFVDWVDE</sequence>
<keyword evidence="7" id="KW-0479">Metal-binding</keyword>
<evidence type="ECO:0000256" key="13">
    <source>
        <dbReference type="ARBA" id="ARBA00023004"/>
    </source>
</evidence>
<keyword evidence="16" id="KW-0472">Membrane</keyword>
<evidence type="ECO:0000256" key="1">
    <source>
        <dbReference type="ARBA" id="ARBA00004777"/>
    </source>
</evidence>
<gene>
    <name evidence="19" type="ORF">Purlil1_8601</name>
</gene>
<feature type="compositionally biased region" description="Basic and acidic residues" evidence="15">
    <location>
        <begin position="1382"/>
        <end position="1391"/>
    </location>
</feature>
<dbReference type="SUPFAM" id="SSF51735">
    <property type="entry name" value="NAD(P)-binding Rossmann-fold domains"/>
    <property type="match status" value="1"/>
</dbReference>
<dbReference type="InterPro" id="IPR046346">
    <property type="entry name" value="Aminoacid_DH-like_N_sf"/>
</dbReference>
<keyword evidence="16" id="KW-1133">Transmembrane helix</keyword>
<evidence type="ECO:0000256" key="14">
    <source>
        <dbReference type="ARBA" id="ARBA00023268"/>
    </source>
</evidence>
<feature type="region of interest" description="Disordered" evidence="15">
    <location>
        <begin position="1276"/>
        <end position="1297"/>
    </location>
</feature>
<dbReference type="PRINTS" id="PR00085">
    <property type="entry name" value="THFDHDRGNASE"/>
</dbReference>
<dbReference type="SUPFAM" id="SSF52540">
    <property type="entry name" value="P-loop containing nucleoside triphosphate hydrolases"/>
    <property type="match status" value="1"/>
</dbReference>
<dbReference type="InterPro" id="IPR020630">
    <property type="entry name" value="THF_DH/CycHdrlase_cat_dom"/>
</dbReference>
<feature type="transmembrane region" description="Helical" evidence="16">
    <location>
        <begin position="1976"/>
        <end position="1999"/>
    </location>
</feature>
<dbReference type="Gene3D" id="3.40.50.720">
    <property type="entry name" value="NAD(P)-binding Rossmann-like Domain"/>
    <property type="match status" value="1"/>
</dbReference>
<evidence type="ECO:0000256" key="12">
    <source>
        <dbReference type="ARBA" id="ARBA00023002"/>
    </source>
</evidence>
<dbReference type="Gene3D" id="3.10.410.10">
    <property type="entry name" value="Formyltetrahydrofolate synthetase, domain 3"/>
    <property type="match status" value="1"/>
</dbReference>
<dbReference type="HAMAP" id="MF_01543">
    <property type="entry name" value="FTHFS"/>
    <property type="match status" value="1"/>
</dbReference>
<dbReference type="PROSITE" id="PS00721">
    <property type="entry name" value="FTHFS_1"/>
    <property type="match status" value="1"/>
</dbReference>
<dbReference type="PROSITE" id="PS00722">
    <property type="entry name" value="FTHFS_2"/>
    <property type="match status" value="1"/>
</dbReference>
<dbReference type="CDD" id="cd11070">
    <property type="entry name" value="CYP56-like"/>
    <property type="match status" value="1"/>
</dbReference>
<dbReference type="InterPro" id="IPR020631">
    <property type="entry name" value="THF_DH/CycHdrlase_NAD-bd_dom"/>
</dbReference>
<keyword evidence="16" id="KW-0812">Transmembrane</keyword>
<dbReference type="PROSITE" id="PS00766">
    <property type="entry name" value="THF_DHG_CYH_1"/>
    <property type="match status" value="1"/>
</dbReference>
<dbReference type="InterPro" id="IPR036396">
    <property type="entry name" value="Cyt_P450_sf"/>
</dbReference>
<keyword evidence="10" id="KW-0067">ATP-binding</keyword>
<feature type="compositionally biased region" description="Low complexity" evidence="15">
    <location>
        <begin position="1496"/>
        <end position="1513"/>
    </location>
</feature>
<keyword evidence="9" id="KW-0378">Hydrolase</keyword>
<keyword evidence="20" id="KW-1185">Reference proteome</keyword>
<dbReference type="Pfam" id="PF00763">
    <property type="entry name" value="THF_DHG_CYH"/>
    <property type="match status" value="1"/>
</dbReference>
<organism evidence="19 20">
    <name type="scientific">Purpureocillium lilacinum</name>
    <name type="common">Paecilomyces lilacinus</name>
    <dbReference type="NCBI Taxonomy" id="33203"/>
    <lineage>
        <taxon>Eukaryota</taxon>
        <taxon>Fungi</taxon>
        <taxon>Dikarya</taxon>
        <taxon>Ascomycota</taxon>
        <taxon>Pezizomycotina</taxon>
        <taxon>Sordariomycetes</taxon>
        <taxon>Hypocreomycetidae</taxon>
        <taxon>Hypocreales</taxon>
        <taxon>Ophiocordycipitaceae</taxon>
        <taxon>Purpureocillium</taxon>
    </lineage>
</organism>
<evidence type="ECO:0000256" key="6">
    <source>
        <dbReference type="ARBA" id="ARBA00022598"/>
    </source>
</evidence>
<feature type="domain" description="Tetrahydrofolate dehydrogenase/cyclohydrolase NAD(P)-binding" evidence="18">
    <location>
        <begin position="424"/>
        <end position="569"/>
    </location>
</feature>
<evidence type="ECO:0000313" key="19">
    <source>
        <dbReference type="EMBL" id="KAK4087082.1"/>
    </source>
</evidence>
<feature type="transmembrane region" description="Helical" evidence="16">
    <location>
        <begin position="1914"/>
        <end position="1931"/>
    </location>
</feature>
<feature type="compositionally biased region" description="Basic and acidic residues" evidence="15">
    <location>
        <begin position="1339"/>
        <end position="1349"/>
    </location>
</feature>
<dbReference type="InterPro" id="IPR020867">
    <property type="entry name" value="THF_DH/CycHdrlase_CS"/>
</dbReference>
<evidence type="ECO:0000256" key="2">
    <source>
        <dbReference type="ARBA" id="ARBA00005559"/>
    </source>
</evidence>
<dbReference type="EMBL" id="JAWRVI010000035">
    <property type="protein sequence ID" value="KAK4087082.1"/>
    <property type="molecule type" value="Genomic_DNA"/>
</dbReference>
<keyword evidence="12" id="KW-0560">Oxidoreductase</keyword>
<comment type="similarity">
    <text evidence="2">In the N-terminal section; belongs to the tetrahydrofolate dehydrogenase/cyclohydrolase family.</text>
</comment>
<evidence type="ECO:0000256" key="5">
    <source>
        <dbReference type="ARBA" id="ARBA00022563"/>
    </source>
</evidence>
<keyword evidence="5" id="KW-0554">One-carbon metabolism</keyword>
<evidence type="ECO:0000256" key="16">
    <source>
        <dbReference type="SAM" id="Phobius"/>
    </source>
</evidence>
<dbReference type="InterPro" id="IPR020628">
    <property type="entry name" value="Formate_THF_ligase_CS"/>
</dbReference>
<dbReference type="PANTHER" id="PTHR48099:SF5">
    <property type="entry name" value="C-1-TETRAHYDROFOLATE SYNTHASE, CYTOPLASMIC"/>
    <property type="match status" value="1"/>
</dbReference>
<comment type="similarity">
    <text evidence="3">In the C-terminal section; belongs to the formate--tetrahydrofolate ligase family.</text>
</comment>
<evidence type="ECO:0000259" key="18">
    <source>
        <dbReference type="Pfam" id="PF02882"/>
    </source>
</evidence>
<feature type="region of interest" description="Disordered" evidence="15">
    <location>
        <begin position="1457"/>
        <end position="1522"/>
    </location>
</feature>
<dbReference type="PROSITE" id="PS00086">
    <property type="entry name" value="CYTOCHROME_P450"/>
    <property type="match status" value="1"/>
</dbReference>
<dbReference type="Pfam" id="PF02882">
    <property type="entry name" value="THF_DHG_CYH_C"/>
    <property type="match status" value="1"/>
</dbReference>
<evidence type="ECO:0000259" key="17">
    <source>
        <dbReference type="Pfam" id="PF00763"/>
    </source>
</evidence>
<dbReference type="Gene3D" id="1.10.630.10">
    <property type="entry name" value="Cytochrome P450"/>
    <property type="match status" value="1"/>
</dbReference>
<comment type="pathway">
    <text evidence="1">One-carbon metabolism; tetrahydrofolate interconversion.</text>
</comment>
<feature type="region of interest" description="Disordered" evidence="15">
    <location>
        <begin position="122"/>
        <end position="194"/>
    </location>
</feature>
<dbReference type="Pfam" id="PF01268">
    <property type="entry name" value="FTHFS"/>
    <property type="match status" value="1"/>
</dbReference>
<feature type="compositionally biased region" description="Low complexity" evidence="15">
    <location>
        <begin position="142"/>
        <end position="194"/>
    </location>
</feature>
<dbReference type="Gene3D" id="3.40.50.10860">
    <property type="entry name" value="Leucine Dehydrogenase, chain A, domain 1"/>
    <property type="match status" value="1"/>
</dbReference>
<proteinExistence type="inferred from homology"/>
<accession>A0ABR0BSV7</accession>
<dbReference type="InterPro" id="IPR001128">
    <property type="entry name" value="Cyt_P450"/>
</dbReference>
<dbReference type="InterPro" id="IPR036291">
    <property type="entry name" value="NAD(P)-bd_dom_sf"/>
</dbReference>
<dbReference type="InterPro" id="IPR017972">
    <property type="entry name" value="Cyt_P450_CS"/>
</dbReference>
<evidence type="ECO:0000313" key="20">
    <source>
        <dbReference type="Proteomes" id="UP001287286"/>
    </source>
</evidence>
<dbReference type="InterPro" id="IPR000559">
    <property type="entry name" value="Formate_THF_ligase"/>
</dbReference>
<dbReference type="SUPFAM" id="SSF53223">
    <property type="entry name" value="Aminoacid dehydrogenase-like, N-terminal domain"/>
    <property type="match status" value="1"/>
</dbReference>
<protein>
    <recommendedName>
        <fullName evidence="21">Methenyltetrahydrofolate cyclohydrolase</fullName>
    </recommendedName>
</protein>
<evidence type="ECO:0000256" key="11">
    <source>
        <dbReference type="ARBA" id="ARBA00022857"/>
    </source>
</evidence>
<feature type="region of interest" description="Disordered" evidence="15">
    <location>
        <begin position="1323"/>
        <end position="1395"/>
    </location>
</feature>
<evidence type="ECO:0000256" key="3">
    <source>
        <dbReference type="ARBA" id="ARBA00006985"/>
    </source>
</evidence>
<comment type="subunit">
    <text evidence="4">Homodimer.</text>
</comment>
<dbReference type="PROSITE" id="PS00767">
    <property type="entry name" value="THF_DHG_CYH_2"/>
    <property type="match status" value="1"/>
</dbReference>
<feature type="transmembrane region" description="Helical" evidence="16">
    <location>
        <begin position="1882"/>
        <end position="1907"/>
    </location>
</feature>